<comment type="caution">
    <text evidence="9">The sequence shown here is derived from an EMBL/GenBank/DDBJ whole genome shotgun (WGS) entry which is preliminary data.</text>
</comment>
<evidence type="ECO:0000256" key="6">
    <source>
        <dbReference type="SAM" id="MobiDB-lite"/>
    </source>
</evidence>
<dbReference type="Pfam" id="PF00593">
    <property type="entry name" value="TonB_dep_Rec_b-barrel"/>
    <property type="match status" value="1"/>
</dbReference>
<dbReference type="Pfam" id="PF07715">
    <property type="entry name" value="Plug"/>
    <property type="match status" value="1"/>
</dbReference>
<dbReference type="NCBIfam" id="TIGR01782">
    <property type="entry name" value="TonB-Xanth-Caul"/>
    <property type="match status" value="1"/>
</dbReference>
<feature type="region of interest" description="Disordered" evidence="6">
    <location>
        <begin position="1"/>
        <end position="27"/>
    </location>
</feature>
<evidence type="ECO:0000256" key="2">
    <source>
        <dbReference type="ARBA" id="ARBA00009810"/>
    </source>
</evidence>
<keyword evidence="3 5" id="KW-0472">Membrane</keyword>
<dbReference type="InterPro" id="IPR012910">
    <property type="entry name" value="Plug_dom"/>
</dbReference>
<evidence type="ECO:0000256" key="4">
    <source>
        <dbReference type="ARBA" id="ARBA00023237"/>
    </source>
</evidence>
<evidence type="ECO:0000313" key="10">
    <source>
        <dbReference type="Proteomes" id="UP000297258"/>
    </source>
</evidence>
<keyword evidence="5" id="KW-0798">TonB box</keyword>
<dbReference type="InterPro" id="IPR010104">
    <property type="entry name" value="TonB_rcpt_bac"/>
</dbReference>
<dbReference type="EMBL" id="SPUM01000094">
    <property type="protein sequence ID" value="TFW31331.1"/>
    <property type="molecule type" value="Genomic_DNA"/>
</dbReference>
<proteinExistence type="inferred from homology"/>
<accession>A0A4Y9T0G2</accession>
<evidence type="ECO:0000256" key="1">
    <source>
        <dbReference type="ARBA" id="ARBA00004442"/>
    </source>
</evidence>
<evidence type="ECO:0000313" key="9">
    <source>
        <dbReference type="EMBL" id="TFW31331.1"/>
    </source>
</evidence>
<evidence type="ECO:0000256" key="5">
    <source>
        <dbReference type="RuleBase" id="RU003357"/>
    </source>
</evidence>
<keyword evidence="9" id="KW-0675">Receptor</keyword>
<dbReference type="CDD" id="cd01347">
    <property type="entry name" value="ligand_gated_channel"/>
    <property type="match status" value="1"/>
</dbReference>
<comment type="similarity">
    <text evidence="2 5">Belongs to the TonB-dependent receptor family.</text>
</comment>
<gene>
    <name evidence="9" type="ORF">E4O92_14110</name>
</gene>
<evidence type="ECO:0000259" key="8">
    <source>
        <dbReference type="Pfam" id="PF07715"/>
    </source>
</evidence>
<dbReference type="InterPro" id="IPR036942">
    <property type="entry name" value="Beta-barrel_TonB_sf"/>
</dbReference>
<dbReference type="InterPro" id="IPR037066">
    <property type="entry name" value="Plug_dom_sf"/>
</dbReference>
<dbReference type="Gene3D" id="2.170.130.10">
    <property type="entry name" value="TonB-dependent receptor, plug domain"/>
    <property type="match status" value="1"/>
</dbReference>
<evidence type="ECO:0000256" key="3">
    <source>
        <dbReference type="ARBA" id="ARBA00023136"/>
    </source>
</evidence>
<keyword evidence="4" id="KW-0998">Cell outer membrane</keyword>
<dbReference type="SUPFAM" id="SSF56935">
    <property type="entry name" value="Porins"/>
    <property type="match status" value="1"/>
</dbReference>
<sequence>MTHQQSFGSGEPSSTGGNVHHNSNSTQLPKLTPIAAAAAILTLSVAMNAQAQTQQQQQATTDNREPDAVVVISGIRGSLQQSLSVKRNASSNVDVITAEDVGKMPDKNVADSLQRVPGVNISTSGAGSGGFDENDRVSLRGTAPSLTQTLINGHAVSSGEWFVLDQVGGAVGRSTSYSLLPSEIVGQVVVYKAPTAEQVEGGSSGTIDIRTRHPLDFRQPISLEAGVEAVYATLPKKTDPQVNVLFNWKNEQGTLGLMAQGFSEKRSLRRDGQELLQWTQVQPDNPALKAHPDLAHVWFPRLIGSALFQQERHRTGGLIDLQFKPSRDFNLEATYFRSKMDASNYNTNYMIDMNGSGALGSGVAPDPGYVIRNGTLVSASFTNKGTTASPLRYGVVDEIVRNGEYAQSEFFDLDGKWRPTSNLTITAKVGSTKGKGVTPQQGVYEGDINNSGLVYTLNGLGSPATVKLPGINTSVFTGTILDWVFGSAPASTDDKETYGQIDAAFQLNAGAFHEIRFGLRGTEHTRTNFEVAQGPNWANTDVGGSSTNPAWNGTTYPGNFAKDLGGDFPKNVWMLDRAILDAWGTLHSNRDVSRTYYPDMFNLKEKTKAFYVQGEMEGEGWSGNVGLRVVRTEGTSNGYQILPNQPVGGNLPAFPWGGYVQQTATGNNSTIPLPSLNLKFDLRSDVVARVGLSRTMTRPDYGALGGTVELTDETHTGNGGNAALKPVKSNNLDLTLQWYYAPHALLSAGLFYMDLKDYVGYGTSTGTFIDTRASQERKQAVFATYTITSPINVSAKVKGLELAAQVPLGMGFGLDGNVTLADSHLNSCPPMQTATSGNPCDMVGASKTTANGGLFFENDTWNARVSYSWRSAFLAAQDRGTPLYQDDTGTLAASFNYNISKNIVLTISGQNLNNPILKNYIYNKDQPARFYANGAQYYAGVRIKY</sequence>
<dbReference type="PANTHER" id="PTHR40980">
    <property type="entry name" value="PLUG DOMAIN-CONTAINING PROTEIN"/>
    <property type="match status" value="1"/>
</dbReference>
<organism evidence="9 10">
    <name type="scientific">Massilia horti</name>
    <dbReference type="NCBI Taxonomy" id="2562153"/>
    <lineage>
        <taxon>Bacteria</taxon>
        <taxon>Pseudomonadati</taxon>
        <taxon>Pseudomonadota</taxon>
        <taxon>Betaproteobacteria</taxon>
        <taxon>Burkholderiales</taxon>
        <taxon>Oxalobacteraceae</taxon>
        <taxon>Telluria group</taxon>
        <taxon>Massilia</taxon>
    </lineage>
</organism>
<feature type="domain" description="TonB-dependent receptor-like beta-barrel" evidence="7">
    <location>
        <begin position="472"/>
        <end position="912"/>
    </location>
</feature>
<name>A0A4Y9T0G2_9BURK</name>
<feature type="domain" description="TonB-dependent receptor plug" evidence="8">
    <location>
        <begin position="86"/>
        <end position="204"/>
    </location>
</feature>
<dbReference type="Gene3D" id="2.40.170.20">
    <property type="entry name" value="TonB-dependent receptor, beta-barrel domain"/>
    <property type="match status" value="1"/>
</dbReference>
<dbReference type="GO" id="GO:0009279">
    <property type="term" value="C:cell outer membrane"/>
    <property type="evidence" value="ECO:0007669"/>
    <property type="project" value="UniProtKB-SubCell"/>
</dbReference>
<dbReference type="InterPro" id="IPR000531">
    <property type="entry name" value="Beta-barrel_TonB"/>
</dbReference>
<comment type="subcellular location">
    <subcellularLocation>
        <location evidence="1 5">Cell outer membrane</location>
    </subcellularLocation>
</comment>
<protein>
    <submittedName>
        <fullName evidence="9">TonB-dependent receptor</fullName>
    </submittedName>
</protein>
<dbReference type="AlphaFoldDB" id="A0A4Y9T0G2"/>
<keyword evidence="10" id="KW-1185">Reference proteome</keyword>
<reference evidence="9 10" key="1">
    <citation type="submission" date="2019-03" db="EMBL/GenBank/DDBJ databases">
        <title>Draft genome of Massilia hortus sp. nov., a novel bacterial species of the Oxalobacteraceae family.</title>
        <authorList>
            <person name="Peta V."/>
            <person name="Raths R."/>
            <person name="Bucking H."/>
        </authorList>
    </citation>
    <scope>NUCLEOTIDE SEQUENCE [LARGE SCALE GENOMIC DNA]</scope>
    <source>
        <strain evidence="9 10">ONC3</strain>
    </source>
</reference>
<dbReference type="Proteomes" id="UP000297258">
    <property type="component" value="Unassembled WGS sequence"/>
</dbReference>
<dbReference type="PANTHER" id="PTHR40980:SF3">
    <property type="entry name" value="TONB-DEPENDENT RECEPTOR-LIKE BETA-BARREL DOMAIN-CONTAINING PROTEIN"/>
    <property type="match status" value="1"/>
</dbReference>
<evidence type="ECO:0000259" key="7">
    <source>
        <dbReference type="Pfam" id="PF00593"/>
    </source>
</evidence>
<dbReference type="OrthoDB" id="8727862at2"/>